<feature type="domain" description="Peptidase S8/S53" evidence="7">
    <location>
        <begin position="217"/>
        <end position="474"/>
    </location>
</feature>
<evidence type="ECO:0000256" key="6">
    <source>
        <dbReference type="RuleBase" id="RU003355"/>
    </source>
</evidence>
<comment type="caution">
    <text evidence="8">The sequence shown here is derived from an EMBL/GenBank/DDBJ whole genome shotgun (WGS) entry which is preliminary data.</text>
</comment>
<dbReference type="PRINTS" id="PR00723">
    <property type="entry name" value="SUBTILISIN"/>
</dbReference>
<dbReference type="PROSITE" id="PS00138">
    <property type="entry name" value="SUBTILASE_SER"/>
    <property type="match status" value="1"/>
</dbReference>
<reference evidence="9" key="1">
    <citation type="journal article" date="2019" name="Int. J. Syst. Evol. Microbiol.">
        <title>The Global Catalogue of Microorganisms (GCM) 10K type strain sequencing project: providing services to taxonomists for standard genome sequencing and annotation.</title>
        <authorList>
            <consortium name="The Broad Institute Genomics Platform"/>
            <consortium name="The Broad Institute Genome Sequencing Center for Infectious Disease"/>
            <person name="Wu L."/>
            <person name="Ma J."/>
        </authorList>
    </citation>
    <scope>NUCLEOTIDE SEQUENCE [LARGE SCALE GENOMIC DNA]</scope>
    <source>
        <strain evidence="9">JCM 14718</strain>
    </source>
</reference>
<dbReference type="InterPro" id="IPR000209">
    <property type="entry name" value="Peptidase_S8/S53_dom"/>
</dbReference>
<dbReference type="PROSITE" id="PS51892">
    <property type="entry name" value="SUBTILASE"/>
    <property type="match status" value="1"/>
</dbReference>
<keyword evidence="9" id="KW-1185">Reference proteome</keyword>
<keyword evidence="4 5" id="KW-0720">Serine protease</keyword>
<dbReference type="SUPFAM" id="SSF50939">
    <property type="entry name" value="Sialidases"/>
    <property type="match status" value="1"/>
</dbReference>
<dbReference type="PROSITE" id="PS00137">
    <property type="entry name" value="SUBTILASE_HIS"/>
    <property type="match status" value="1"/>
</dbReference>
<dbReference type="InterPro" id="IPR022398">
    <property type="entry name" value="Peptidase_S8_His-AS"/>
</dbReference>
<accession>A0ABP4SJJ1</accession>
<dbReference type="Proteomes" id="UP001500618">
    <property type="component" value="Unassembled WGS sequence"/>
</dbReference>
<evidence type="ECO:0000256" key="5">
    <source>
        <dbReference type="PROSITE-ProRule" id="PRU01240"/>
    </source>
</evidence>
<feature type="active site" description="Charge relay system" evidence="5">
    <location>
        <position position="226"/>
    </location>
</feature>
<sequence length="1120" mass="116316">MRDQRSGRRGIIAAIAVTATVAGGLVAPVAGRAAGPGPLPVGTTVTLVTGDRVILLANGQIRTQARPGVKNIAFTAHKDAADEMSVIPLDAAGLVASGTLDPRLFNVTALVAHGYDDEHRADLPLIVQYTKEIRPRLSAAKVSRDISALNMSAVRETKTQATSFWSSVTAGSSAKPSARTAAPGIARVWLDGRMRLTLDQSVPQIGAPQAWAAGYTGKGVTVAVLDSGIDATHPDFAGKIGAAQNFTADPDTDDNAGHGTHVSSIITGSGAASGGKYKGVAPGVTLAVGKVCDGDGCEESAILAGMAWAVDTAHAKVVNLSLGGDDAPGDSPLESAVNDLSARTGALFVVAAGNHPPGSPLVSSPGSADAALTVAAVSKQGRYATFSNYGPRFGDGALKPDISAPGVDIVAAKAKNGTDGEPSPNPAYVSMSGTSMAAPHVAGAAAILASEHPTWTGQDIKTALMNSAKPIAGTPGGQTGVFQTGTGRVDVERAYQQVFVGTPSVSMPVQQWPHRDDQPVAKKLTYRNYGSSVLTVRATLAATGPGGKTAPTGMFTLSGSSLTIPAGGQADLTLTAKTRVAGPDGQYARKVVATAGGQSVSTPFEIVREQESYNVTVHGVGIDGNPAGLEYVDLINYTSGMVPNVPQDMTGSGTVVVRLPKGHYSVQGVVDLSTPDLPRTADLHAPSVMVDRDISLTVDARKAAPVKFSVQDPGFSCQLPSYHYQVAGRFDDEIYLLNGSESLYLGNIGPASAPSAYRGMVAADCDSSAAAAPPAEVSDFYHIAVPTFGKAPDGAVVTASKSSFAKLTGKHIGVDSDAILYHSADVQFAPGMPARWNGFGTEHPLAAGSDDYFSPHAGWWVVGTRLTEPGKSYAVSSQNSQPRRFLSGHTYSEVWNKGIYGPSFRAASYVPATRSAQYPDRIVLVPWIFSDSDPAHSGYAFGDGSAGRIILYREGIKVAEDQYPFIPNLEYEAPATAAKYRLAVAVNRPFGPMSTNVSASWTFRSQPTTNVAGVPLPLYALRYGAKLDASQGAAAGRYTIPVYVDRQIGVPNLPVVNPTLEYSTDDGTTWQKTPAIPTGYNRWNVTVANPSSGFVSLRATATDTGGTSVTQTIIRAYAIH</sequence>
<dbReference type="InterPro" id="IPR036278">
    <property type="entry name" value="Sialidase_sf"/>
</dbReference>
<gene>
    <name evidence="8" type="ORF">GCM10009765_22700</name>
</gene>
<evidence type="ECO:0000256" key="3">
    <source>
        <dbReference type="ARBA" id="ARBA00022801"/>
    </source>
</evidence>
<dbReference type="Gene3D" id="3.40.50.200">
    <property type="entry name" value="Peptidase S8/S53 domain"/>
    <property type="match status" value="1"/>
</dbReference>
<dbReference type="InterPro" id="IPR023828">
    <property type="entry name" value="Peptidase_S8_Ser-AS"/>
</dbReference>
<dbReference type="SUPFAM" id="SSF52743">
    <property type="entry name" value="Subtilisin-like"/>
    <property type="match status" value="1"/>
</dbReference>
<dbReference type="InterPro" id="IPR023827">
    <property type="entry name" value="Peptidase_S8_Asp-AS"/>
</dbReference>
<feature type="active site" description="Charge relay system" evidence="5">
    <location>
        <position position="435"/>
    </location>
</feature>
<dbReference type="InterPro" id="IPR015500">
    <property type="entry name" value="Peptidase_S8_subtilisin-rel"/>
</dbReference>
<dbReference type="RefSeq" id="WP_344309607.1">
    <property type="nucleotide sequence ID" value="NZ_BAAANY010000008.1"/>
</dbReference>
<dbReference type="PROSITE" id="PS00136">
    <property type="entry name" value="SUBTILASE_ASP"/>
    <property type="match status" value="1"/>
</dbReference>
<evidence type="ECO:0000259" key="7">
    <source>
        <dbReference type="Pfam" id="PF00082"/>
    </source>
</evidence>
<name>A0ABP4SJJ1_9ACTN</name>
<evidence type="ECO:0000313" key="8">
    <source>
        <dbReference type="EMBL" id="GAA1672843.1"/>
    </source>
</evidence>
<evidence type="ECO:0000256" key="4">
    <source>
        <dbReference type="ARBA" id="ARBA00022825"/>
    </source>
</evidence>
<protein>
    <submittedName>
        <fullName evidence="8">S8 family serine peptidase</fullName>
    </submittedName>
</protein>
<proteinExistence type="inferred from homology"/>
<organism evidence="8 9">
    <name type="scientific">Fodinicola feengrottensis</name>
    <dbReference type="NCBI Taxonomy" id="435914"/>
    <lineage>
        <taxon>Bacteria</taxon>
        <taxon>Bacillati</taxon>
        <taxon>Actinomycetota</taxon>
        <taxon>Actinomycetes</taxon>
        <taxon>Mycobacteriales</taxon>
        <taxon>Fodinicola</taxon>
    </lineage>
</organism>
<comment type="similarity">
    <text evidence="1 5 6">Belongs to the peptidase S8 family.</text>
</comment>
<feature type="active site" description="Charge relay system" evidence="5">
    <location>
        <position position="258"/>
    </location>
</feature>
<dbReference type="InterPro" id="IPR036852">
    <property type="entry name" value="Peptidase_S8/S53_dom_sf"/>
</dbReference>
<dbReference type="Pfam" id="PF00082">
    <property type="entry name" value="Peptidase_S8"/>
    <property type="match status" value="1"/>
</dbReference>
<keyword evidence="3 5" id="KW-0378">Hydrolase</keyword>
<dbReference type="EMBL" id="BAAANY010000008">
    <property type="protein sequence ID" value="GAA1672843.1"/>
    <property type="molecule type" value="Genomic_DNA"/>
</dbReference>
<evidence type="ECO:0000256" key="2">
    <source>
        <dbReference type="ARBA" id="ARBA00022670"/>
    </source>
</evidence>
<dbReference type="PANTHER" id="PTHR43806">
    <property type="entry name" value="PEPTIDASE S8"/>
    <property type="match status" value="1"/>
</dbReference>
<evidence type="ECO:0000313" key="9">
    <source>
        <dbReference type="Proteomes" id="UP001500618"/>
    </source>
</evidence>
<dbReference type="InterPro" id="IPR050131">
    <property type="entry name" value="Peptidase_S8_subtilisin-like"/>
</dbReference>
<keyword evidence="2 5" id="KW-0645">Protease</keyword>
<dbReference type="PANTHER" id="PTHR43806:SF11">
    <property type="entry name" value="CEREVISIN-RELATED"/>
    <property type="match status" value="1"/>
</dbReference>
<evidence type="ECO:0000256" key="1">
    <source>
        <dbReference type="ARBA" id="ARBA00011073"/>
    </source>
</evidence>